<dbReference type="PANTHER" id="PTHR10566:SF123">
    <property type="entry name" value="PROTEIN KINASE SUPERFAMILY PROTEIN"/>
    <property type="match status" value="1"/>
</dbReference>
<name>A0ABN9QCR7_9DINO</name>
<evidence type="ECO:0000313" key="4">
    <source>
        <dbReference type="EMBL" id="CAK0802708.1"/>
    </source>
</evidence>
<dbReference type="Proteomes" id="UP001189429">
    <property type="component" value="Unassembled WGS sequence"/>
</dbReference>
<evidence type="ECO:0000256" key="1">
    <source>
        <dbReference type="ARBA" id="ARBA00009670"/>
    </source>
</evidence>
<gene>
    <name evidence="4" type="ORF">PCOR1329_LOCUS10118</name>
</gene>
<reference evidence="4" key="1">
    <citation type="submission" date="2023-10" db="EMBL/GenBank/DDBJ databases">
        <authorList>
            <person name="Chen Y."/>
            <person name="Shah S."/>
            <person name="Dougan E. K."/>
            <person name="Thang M."/>
            <person name="Chan C."/>
        </authorList>
    </citation>
    <scope>NUCLEOTIDE SEQUENCE [LARGE SCALE GENOMIC DNA]</scope>
</reference>
<evidence type="ECO:0000313" key="5">
    <source>
        <dbReference type="Proteomes" id="UP001189429"/>
    </source>
</evidence>
<comment type="similarity">
    <text evidence="1">Belongs to the protein kinase superfamily. ADCK protein kinase family.</text>
</comment>
<dbReference type="InterPro" id="IPR050154">
    <property type="entry name" value="UbiB_kinase"/>
</dbReference>
<dbReference type="Pfam" id="PF13202">
    <property type="entry name" value="EF-hand_5"/>
    <property type="match status" value="1"/>
</dbReference>
<dbReference type="InterPro" id="IPR004147">
    <property type="entry name" value="ABC1_dom"/>
</dbReference>
<keyword evidence="5" id="KW-1185">Reference proteome</keyword>
<organism evidence="4 5">
    <name type="scientific">Prorocentrum cordatum</name>
    <dbReference type="NCBI Taxonomy" id="2364126"/>
    <lineage>
        <taxon>Eukaryota</taxon>
        <taxon>Sar</taxon>
        <taxon>Alveolata</taxon>
        <taxon>Dinophyceae</taxon>
        <taxon>Prorocentrales</taxon>
        <taxon>Prorocentraceae</taxon>
        <taxon>Prorocentrum</taxon>
    </lineage>
</organism>
<dbReference type="SUPFAM" id="SSF56112">
    <property type="entry name" value="Protein kinase-like (PK-like)"/>
    <property type="match status" value="1"/>
</dbReference>
<comment type="caution">
    <text evidence="4">The sequence shown here is derived from an EMBL/GenBank/DDBJ whole genome shotgun (WGS) entry which is preliminary data.</text>
</comment>
<evidence type="ECO:0000259" key="3">
    <source>
        <dbReference type="Pfam" id="PF13202"/>
    </source>
</evidence>
<evidence type="ECO:0000259" key="2">
    <source>
        <dbReference type="Pfam" id="PF03109"/>
    </source>
</evidence>
<dbReference type="InterPro" id="IPR011009">
    <property type="entry name" value="Kinase-like_dom_sf"/>
</dbReference>
<dbReference type="Pfam" id="PF03109">
    <property type="entry name" value="ABC1"/>
    <property type="match status" value="1"/>
</dbReference>
<dbReference type="EMBL" id="CAUYUJ010002858">
    <property type="protein sequence ID" value="CAK0802708.1"/>
    <property type="molecule type" value="Genomic_DNA"/>
</dbReference>
<accession>A0ABN9QCR7</accession>
<sequence length="222" mass="23066">MDGDGFISAAEWLQVRSTSDAGLIFEAAGGDLLSVGLDGDGPIDLEELRDEYFGARPGKTVVRFVEVASRIAAARSAWGSEGRPPAERGATMRAELAALGPVFVKVAQTLATRSDIVDQELGRELGLMQDALGTFDNAVALATVREEFADWPGPVVAEGSARGAAAQGARPLFAELSAEPVAAASLAQVYRGALDDGTDVAVKVQRPGLLEQVGPRPPAPTP</sequence>
<proteinExistence type="inferred from homology"/>
<feature type="domain" description="EF-hand" evidence="3">
    <location>
        <begin position="1"/>
        <end position="14"/>
    </location>
</feature>
<evidence type="ECO:0008006" key="6">
    <source>
        <dbReference type="Google" id="ProtNLM"/>
    </source>
</evidence>
<protein>
    <recommendedName>
        <fullName evidence="6">ABC1 atypical kinase-like domain-containing protein</fullName>
    </recommendedName>
</protein>
<feature type="domain" description="ABC1 atypical kinase-like" evidence="2">
    <location>
        <begin position="169"/>
        <end position="212"/>
    </location>
</feature>
<dbReference type="InterPro" id="IPR002048">
    <property type="entry name" value="EF_hand_dom"/>
</dbReference>
<dbReference type="PANTHER" id="PTHR10566">
    <property type="entry name" value="CHAPERONE-ACTIVITY OF BC1 COMPLEX CABC1 -RELATED"/>
    <property type="match status" value="1"/>
</dbReference>